<evidence type="ECO:0000313" key="4">
    <source>
        <dbReference type="Xenbase" id="XB-GENE-29095663"/>
    </source>
</evidence>
<name>A0A8J1J9Q0_XENTR</name>
<dbReference type="KEGG" id="xtr:116409705"/>
<evidence type="ECO:0000256" key="1">
    <source>
        <dbReference type="SAM" id="Phobius"/>
    </source>
</evidence>
<dbReference type="InterPro" id="IPR013783">
    <property type="entry name" value="Ig-like_fold"/>
</dbReference>
<dbReference type="SUPFAM" id="SSF48726">
    <property type="entry name" value="Immunoglobulin"/>
    <property type="match status" value="2"/>
</dbReference>
<protein>
    <submittedName>
        <fullName evidence="3">Uncharacterized protein LOC116409705</fullName>
    </submittedName>
</protein>
<keyword evidence="1" id="KW-0812">Transmembrane</keyword>
<keyword evidence="1" id="KW-0472">Membrane</keyword>
<feature type="transmembrane region" description="Helical" evidence="1">
    <location>
        <begin position="249"/>
        <end position="268"/>
    </location>
</feature>
<dbReference type="AlphaFoldDB" id="A0A8J1J9Q0"/>
<accession>A0A8J1J9Q0</accession>
<dbReference type="AGR" id="Xenbase:XB-GENE-29095663"/>
<dbReference type="Gene3D" id="2.60.40.10">
    <property type="entry name" value="Immunoglobulins"/>
    <property type="match status" value="1"/>
</dbReference>
<gene>
    <name evidence="3 4" type="primary">LOC116409705</name>
</gene>
<keyword evidence="1" id="KW-1133">Transmembrane helix</keyword>
<reference evidence="3" key="1">
    <citation type="submission" date="2025-08" db="UniProtKB">
        <authorList>
            <consortium name="RefSeq"/>
        </authorList>
    </citation>
    <scope>IDENTIFICATION</scope>
    <source>
        <strain evidence="3">Nigerian</strain>
        <tissue evidence="3">Liver and blood</tissue>
    </source>
</reference>
<dbReference type="RefSeq" id="XP_031754592.1">
    <property type="nucleotide sequence ID" value="XM_031898732.1"/>
</dbReference>
<sequence length="328" mass="36477">MRPANLIFIHYTLFYVVHTSSYVATTAGKFMFRPIGEDLKLFYQTDTAQSDVTWKWTSPNSQMKGKIAITKSILHTSPKFQNRVSVLKDALQLAPLDFSDAGTYTSDFGMIINLVTVQVKADPSTVVSYGSNLSLICTVSHVPDSNMALVWAKINRTITIQVKRQILNYNTLENIMIVDCVNEQPTNWACLVFHKSQLVAKLPVPLEYPKLPVPEVTTGTFTTSTFQLDTMINTELSTRDTLDLDNSTIITVCILIPLILVLLLLMCVMKTLPKPDLTEEPRASNAEEVQYITVVFKKPATGISRGMEANQGALCSTANGEEIYALIK</sequence>
<dbReference type="Xenbase" id="XB-GENE-29095663">
    <property type="gene designation" value="LOC116409705"/>
</dbReference>
<evidence type="ECO:0000313" key="2">
    <source>
        <dbReference type="Proteomes" id="UP000008143"/>
    </source>
</evidence>
<proteinExistence type="predicted"/>
<dbReference type="Proteomes" id="UP000008143">
    <property type="component" value="Chromosome 3"/>
</dbReference>
<dbReference type="InterPro" id="IPR036179">
    <property type="entry name" value="Ig-like_dom_sf"/>
</dbReference>
<dbReference type="GeneID" id="116409705"/>
<keyword evidence="2" id="KW-1185">Reference proteome</keyword>
<organism evidence="2 3">
    <name type="scientific">Xenopus tropicalis</name>
    <name type="common">Western clawed frog</name>
    <name type="synonym">Silurana tropicalis</name>
    <dbReference type="NCBI Taxonomy" id="8364"/>
    <lineage>
        <taxon>Eukaryota</taxon>
        <taxon>Metazoa</taxon>
        <taxon>Chordata</taxon>
        <taxon>Craniata</taxon>
        <taxon>Vertebrata</taxon>
        <taxon>Euteleostomi</taxon>
        <taxon>Amphibia</taxon>
        <taxon>Batrachia</taxon>
        <taxon>Anura</taxon>
        <taxon>Pipoidea</taxon>
        <taxon>Pipidae</taxon>
        <taxon>Xenopodinae</taxon>
        <taxon>Xenopus</taxon>
        <taxon>Silurana</taxon>
    </lineage>
</organism>
<evidence type="ECO:0000313" key="3">
    <source>
        <dbReference type="RefSeq" id="XP_031754592.1"/>
    </source>
</evidence>
<dbReference type="OrthoDB" id="9937043at2759"/>